<keyword evidence="8" id="KW-0802">TPR repeat</keyword>
<comment type="catalytic activity">
    <reaction evidence="1">
        <text>ATP + protein L-histidine = ADP + protein N-phospho-L-histidine.</text>
        <dbReference type="EC" id="2.7.13.3"/>
    </reaction>
</comment>
<dbReference type="SUPFAM" id="SSF55874">
    <property type="entry name" value="ATPase domain of HSP90 chaperone/DNA topoisomerase II/histidine kinase"/>
    <property type="match status" value="1"/>
</dbReference>
<feature type="chain" id="PRO_5047099461" description="histidine kinase" evidence="11">
    <location>
        <begin position="25"/>
        <end position="711"/>
    </location>
</feature>
<evidence type="ECO:0000256" key="4">
    <source>
        <dbReference type="ARBA" id="ARBA00022741"/>
    </source>
</evidence>
<keyword evidence="9" id="KW-0175">Coiled coil</keyword>
<keyword evidence="7" id="KW-0902">Two-component regulatory system</keyword>
<evidence type="ECO:0000256" key="11">
    <source>
        <dbReference type="SAM" id="SignalP"/>
    </source>
</evidence>
<dbReference type="Gene3D" id="1.25.40.10">
    <property type="entry name" value="Tetratricopeptide repeat domain"/>
    <property type="match status" value="1"/>
</dbReference>
<feature type="repeat" description="TPR" evidence="8">
    <location>
        <begin position="211"/>
        <end position="244"/>
    </location>
</feature>
<dbReference type="EC" id="2.7.13.3" evidence="2"/>
<feature type="signal peptide" evidence="11">
    <location>
        <begin position="1"/>
        <end position="24"/>
    </location>
</feature>
<dbReference type="InterPro" id="IPR050351">
    <property type="entry name" value="BphY/WalK/GraS-like"/>
</dbReference>
<comment type="caution">
    <text evidence="13">The sequence shown here is derived from an EMBL/GenBank/DDBJ whole genome shotgun (WGS) entry which is preliminary data.</text>
</comment>
<keyword evidence="4" id="KW-0547">Nucleotide-binding</keyword>
<feature type="coiled-coil region" evidence="9">
    <location>
        <begin position="90"/>
        <end position="117"/>
    </location>
</feature>
<dbReference type="RefSeq" id="WP_346754208.1">
    <property type="nucleotide sequence ID" value="NZ_JAUJEA010000010.1"/>
</dbReference>
<evidence type="ECO:0000313" key="14">
    <source>
        <dbReference type="Proteomes" id="UP001172082"/>
    </source>
</evidence>
<keyword evidence="14" id="KW-1185">Reference proteome</keyword>
<evidence type="ECO:0000256" key="8">
    <source>
        <dbReference type="PROSITE-ProRule" id="PRU00339"/>
    </source>
</evidence>
<feature type="coiled-coil region" evidence="9">
    <location>
        <begin position="432"/>
        <end position="494"/>
    </location>
</feature>
<dbReference type="Pfam" id="PF02518">
    <property type="entry name" value="HATPase_c"/>
    <property type="match status" value="1"/>
</dbReference>
<evidence type="ECO:0000256" key="1">
    <source>
        <dbReference type="ARBA" id="ARBA00000085"/>
    </source>
</evidence>
<dbReference type="InterPro" id="IPR005467">
    <property type="entry name" value="His_kinase_dom"/>
</dbReference>
<dbReference type="PANTHER" id="PTHR42878">
    <property type="entry name" value="TWO-COMPONENT HISTIDINE KINASE"/>
    <property type="match status" value="1"/>
</dbReference>
<dbReference type="Gene3D" id="3.30.565.10">
    <property type="entry name" value="Histidine kinase-like ATPase, C-terminal domain"/>
    <property type="match status" value="1"/>
</dbReference>
<dbReference type="InterPro" id="IPR011990">
    <property type="entry name" value="TPR-like_helical_dom_sf"/>
</dbReference>
<keyword evidence="6" id="KW-0067">ATP-binding</keyword>
<dbReference type="PANTHER" id="PTHR42878:SF7">
    <property type="entry name" value="SENSOR HISTIDINE KINASE GLRK"/>
    <property type="match status" value="1"/>
</dbReference>
<keyword evidence="10" id="KW-0472">Membrane</keyword>
<dbReference type="SUPFAM" id="SSF48452">
    <property type="entry name" value="TPR-like"/>
    <property type="match status" value="1"/>
</dbReference>
<dbReference type="GO" id="GO:0016301">
    <property type="term" value="F:kinase activity"/>
    <property type="evidence" value="ECO:0007669"/>
    <property type="project" value="UniProtKB-KW"/>
</dbReference>
<evidence type="ECO:0000256" key="2">
    <source>
        <dbReference type="ARBA" id="ARBA00012438"/>
    </source>
</evidence>
<evidence type="ECO:0000256" key="3">
    <source>
        <dbReference type="ARBA" id="ARBA00022679"/>
    </source>
</evidence>
<evidence type="ECO:0000256" key="7">
    <source>
        <dbReference type="ARBA" id="ARBA00023012"/>
    </source>
</evidence>
<evidence type="ECO:0000256" key="9">
    <source>
        <dbReference type="SAM" id="Coils"/>
    </source>
</evidence>
<gene>
    <name evidence="13" type="ORF">QQ008_22520</name>
</gene>
<dbReference type="InterPro" id="IPR003594">
    <property type="entry name" value="HATPase_dom"/>
</dbReference>
<feature type="domain" description="Histidine kinase" evidence="12">
    <location>
        <begin position="501"/>
        <end position="711"/>
    </location>
</feature>
<dbReference type="Gene3D" id="1.10.287.130">
    <property type="match status" value="1"/>
</dbReference>
<dbReference type="InterPro" id="IPR036890">
    <property type="entry name" value="HATPase_C_sf"/>
</dbReference>
<dbReference type="PRINTS" id="PR00344">
    <property type="entry name" value="BCTRLSENSOR"/>
</dbReference>
<keyword evidence="10" id="KW-1133">Transmembrane helix</keyword>
<name>A0ABT8KTU4_9BACT</name>
<feature type="transmembrane region" description="Helical" evidence="10">
    <location>
        <begin position="409"/>
        <end position="429"/>
    </location>
</feature>
<protein>
    <recommendedName>
        <fullName evidence="2">histidine kinase</fullName>
        <ecNumber evidence="2">2.7.13.3</ecNumber>
    </recommendedName>
</protein>
<dbReference type="SUPFAM" id="SSF47384">
    <property type="entry name" value="Homodimeric domain of signal transducing histidine kinase"/>
    <property type="match status" value="1"/>
</dbReference>
<keyword evidence="11" id="KW-0732">Signal</keyword>
<reference evidence="13" key="1">
    <citation type="submission" date="2023-06" db="EMBL/GenBank/DDBJ databases">
        <title>Genomic of Parafulvivirga corallium.</title>
        <authorList>
            <person name="Wang G."/>
        </authorList>
    </citation>
    <scope>NUCLEOTIDE SEQUENCE</scope>
    <source>
        <strain evidence="13">BMA10</strain>
    </source>
</reference>
<evidence type="ECO:0000256" key="10">
    <source>
        <dbReference type="SAM" id="Phobius"/>
    </source>
</evidence>
<evidence type="ECO:0000259" key="12">
    <source>
        <dbReference type="PROSITE" id="PS50109"/>
    </source>
</evidence>
<dbReference type="PROSITE" id="PS50005">
    <property type="entry name" value="TPR"/>
    <property type="match status" value="1"/>
</dbReference>
<dbReference type="InterPro" id="IPR036097">
    <property type="entry name" value="HisK_dim/P_sf"/>
</dbReference>
<keyword evidence="10" id="KW-0812">Transmembrane</keyword>
<keyword evidence="3" id="KW-0808">Transferase</keyword>
<evidence type="ECO:0000256" key="5">
    <source>
        <dbReference type="ARBA" id="ARBA00022777"/>
    </source>
</evidence>
<evidence type="ECO:0000313" key="13">
    <source>
        <dbReference type="EMBL" id="MDN5204184.1"/>
    </source>
</evidence>
<accession>A0ABT8KTU4</accession>
<dbReference type="EMBL" id="JAUJEA010000010">
    <property type="protein sequence ID" value="MDN5204184.1"/>
    <property type="molecule type" value="Genomic_DNA"/>
</dbReference>
<proteinExistence type="predicted"/>
<dbReference type="Pfam" id="PF13424">
    <property type="entry name" value="TPR_12"/>
    <property type="match status" value="1"/>
</dbReference>
<organism evidence="13 14">
    <name type="scientific">Splendidivirga corallicola</name>
    <dbReference type="NCBI Taxonomy" id="3051826"/>
    <lineage>
        <taxon>Bacteria</taxon>
        <taxon>Pseudomonadati</taxon>
        <taxon>Bacteroidota</taxon>
        <taxon>Cytophagia</taxon>
        <taxon>Cytophagales</taxon>
        <taxon>Splendidivirgaceae</taxon>
        <taxon>Splendidivirga</taxon>
    </lineage>
</organism>
<keyword evidence="5 13" id="KW-0418">Kinase</keyword>
<evidence type="ECO:0000256" key="6">
    <source>
        <dbReference type="ARBA" id="ARBA00022840"/>
    </source>
</evidence>
<dbReference type="InterPro" id="IPR004358">
    <property type="entry name" value="Sig_transdc_His_kin-like_C"/>
</dbReference>
<sequence length="711" mass="82272">MSKKRSCILLILWLYFLSTGHSNAQEYKVDSLIQEFGKGKNEEALHPIFISIVKQLKDYDGEAALSIVKRIERITDNPNLLQQIYIPLLKADVHKKLAQKKEQIALLESTLPLAEKNKLLHASAYICREIAYAFNHQQYKLNTLNYFLRAAQKYDSLQDYYACLLIYEEMASLEFWATNHEEVIKLLDLFFENYKKLDTVKLAGDLNWRKMNAYNTYGVTFTNLKRFNEAIEKYDKAMAIAIEREDAFWQGLIKGNLGRAYRGLNNYPKAIELFLEDFKMSMKHNIHSNAANASCNIIDLYSRIDSIDLAKIYLDSLNYLVNIYNLEVPLIPKYYQAHYKYFNVIGDYENAFHHLEKYFYYKDSLQKSLRARERTRLHAQFESEKKQGEIALLTKEREVMDQEIQNKNLVIYGGGCLVLLLLLLTINYYRSTKRRKRDNEKIESQKNRIEEQVEELAAQGKALSEQNHLIQKINENLEKTVQERTRELLNTNKELDTFLYRSSHDMRSPIVTILGLSNLIHSLAISDEVKSIGDKVAGTAVGMNSMLDKLQMALELNKNGVVNKTIDWSKIIDSVQNKYKPLISSFGIKLHTELPENGHYQGDSKLVQIILDNLVENAIYFCKKGSNEHDVHIRIYRTSESMIMEVKDDGIGIDESYLNRIFDLYYKASQNSRGNGLGLYLANKAVEKLKGRIHVESKLDAGSTFQVILPI</sequence>
<dbReference type="Proteomes" id="UP001172082">
    <property type="component" value="Unassembled WGS sequence"/>
</dbReference>
<dbReference type="SMART" id="SM00387">
    <property type="entry name" value="HATPase_c"/>
    <property type="match status" value="1"/>
</dbReference>
<dbReference type="InterPro" id="IPR019734">
    <property type="entry name" value="TPR_rpt"/>
</dbReference>
<dbReference type="PROSITE" id="PS50109">
    <property type="entry name" value="HIS_KIN"/>
    <property type="match status" value="1"/>
</dbReference>